<gene>
    <name evidence="1" type="ORF">NDU88_006849</name>
</gene>
<accession>A0AAV7MG61</accession>
<protein>
    <submittedName>
        <fullName evidence="1">Uncharacterized protein</fullName>
    </submittedName>
</protein>
<proteinExistence type="predicted"/>
<dbReference type="Proteomes" id="UP001066276">
    <property type="component" value="Chromosome 10"/>
</dbReference>
<keyword evidence="2" id="KW-1185">Reference proteome</keyword>
<evidence type="ECO:0000313" key="1">
    <source>
        <dbReference type="EMBL" id="KAJ1101785.1"/>
    </source>
</evidence>
<evidence type="ECO:0000313" key="2">
    <source>
        <dbReference type="Proteomes" id="UP001066276"/>
    </source>
</evidence>
<organism evidence="1 2">
    <name type="scientific">Pleurodeles waltl</name>
    <name type="common">Iberian ribbed newt</name>
    <dbReference type="NCBI Taxonomy" id="8319"/>
    <lineage>
        <taxon>Eukaryota</taxon>
        <taxon>Metazoa</taxon>
        <taxon>Chordata</taxon>
        <taxon>Craniata</taxon>
        <taxon>Vertebrata</taxon>
        <taxon>Euteleostomi</taxon>
        <taxon>Amphibia</taxon>
        <taxon>Batrachia</taxon>
        <taxon>Caudata</taxon>
        <taxon>Salamandroidea</taxon>
        <taxon>Salamandridae</taxon>
        <taxon>Pleurodelinae</taxon>
        <taxon>Pleurodeles</taxon>
    </lineage>
</organism>
<name>A0AAV7MG61_PLEWA</name>
<sequence>MVVPAESSREPGSGWALSLAVHSQPAGAKRRVVRSVPRGLQHGAVAFQDGQWLLSPEHLLAILMDRKLDAVQEAVRRLGTSLDQTRTPLEQKIDIVVTGLNLLHADNWKLVDKTRTMEHTLHKLTPKT</sequence>
<dbReference type="AlphaFoldDB" id="A0AAV7MG61"/>
<reference evidence="1" key="1">
    <citation type="journal article" date="2022" name="bioRxiv">
        <title>Sequencing and chromosome-scale assembly of the giantPleurodeles waltlgenome.</title>
        <authorList>
            <person name="Brown T."/>
            <person name="Elewa A."/>
            <person name="Iarovenko S."/>
            <person name="Subramanian E."/>
            <person name="Araus A.J."/>
            <person name="Petzold A."/>
            <person name="Susuki M."/>
            <person name="Suzuki K.-i.T."/>
            <person name="Hayashi T."/>
            <person name="Toyoda A."/>
            <person name="Oliveira C."/>
            <person name="Osipova E."/>
            <person name="Leigh N.D."/>
            <person name="Simon A."/>
            <person name="Yun M.H."/>
        </authorList>
    </citation>
    <scope>NUCLEOTIDE SEQUENCE</scope>
    <source>
        <strain evidence="1">20211129_DDA</strain>
        <tissue evidence="1">Liver</tissue>
    </source>
</reference>
<dbReference type="EMBL" id="JANPWB010000014">
    <property type="protein sequence ID" value="KAJ1101785.1"/>
    <property type="molecule type" value="Genomic_DNA"/>
</dbReference>
<comment type="caution">
    <text evidence="1">The sequence shown here is derived from an EMBL/GenBank/DDBJ whole genome shotgun (WGS) entry which is preliminary data.</text>
</comment>